<evidence type="ECO:0000256" key="1">
    <source>
        <dbReference type="SAM" id="MobiDB-lite"/>
    </source>
</evidence>
<dbReference type="PANTHER" id="PTHR47691">
    <property type="entry name" value="REGULATOR-RELATED"/>
    <property type="match status" value="1"/>
</dbReference>
<sequence length="759" mass="80228">MTSREEGTPGTPGNTASGGRHGVVVQAGTVHGGIHLGAGPAPAPAGPLRAPRAPARMADRLRELSLLRREAHEALTTRTPRIVVLTGTGGVGKTAVAARFLETDGERFADGRLTADLAAFAHSGPADPAAVLAHLLRALGVRPEEVPADLPGRARLFQARTEGRSIALLLDDAASAAQAAALLPGGGAHLTVVTTRLHPAALLARGARITRVRPLPADHAAGLLRGLVGGGLAGAPGATTGASTCGRAPAPLGGPGEAERLAELCGHLPLALCAVAGRLVLRPDRPAARMVEELEGERRRLSALSGDEEVSVRSALDVSYAGLDPPTARLYRLLGLHPGPDASPEAAALLTGTDRYTAEAGAERLVAASLLHEHHGRFAFHDLVRLHARERAEAEEPERERRAAVERLLHGYLRTAVAADTALNPGRWHVGPLYGRVGDPSLPAFPDAGAALHWLDEELPTLEELVVWAARDGHPAEAWQLCEALWDLFLRRRHHDSWFRTHEAGLAAARELGDPEARGRMHGALAAAHVSLHRTEEAEHHHREALRAWDEADHDLGRAAAMEGLGVVELARDAPGEAVPHFEGALTVHTSLGRERGIALMRRRLGEALRDAGRPEEAVGHFTWALGHFTEAGDHYLRTRVLVGLATVHIKTGDFDEAERVLDAALDAAGQARAEMEAARVHALRGGLEDLRGRRGPAVRHLREALTIYRRLGAVEAEGVEQRLAGLERRGPDGTEGAGQEDGDGERSGPGGAAGGTPM</sequence>
<organism evidence="3 4">
    <name type="scientific">Nocardiopsis endophytica</name>
    <dbReference type="NCBI Taxonomy" id="3018445"/>
    <lineage>
        <taxon>Bacteria</taxon>
        <taxon>Bacillati</taxon>
        <taxon>Actinomycetota</taxon>
        <taxon>Actinomycetes</taxon>
        <taxon>Streptosporangiales</taxon>
        <taxon>Nocardiopsidaceae</taxon>
        <taxon>Nocardiopsis</taxon>
    </lineage>
</organism>
<dbReference type="Gene3D" id="1.25.40.10">
    <property type="entry name" value="Tetratricopeptide repeat domain"/>
    <property type="match status" value="1"/>
</dbReference>
<dbReference type="Proteomes" id="UP001527866">
    <property type="component" value="Unassembled WGS sequence"/>
</dbReference>
<comment type="caution">
    <text evidence="3">The sequence shown here is derived from an EMBL/GenBank/DDBJ whole genome shotgun (WGS) entry which is preliminary data.</text>
</comment>
<gene>
    <name evidence="3" type="ORF">O4J56_19540</name>
</gene>
<dbReference type="InterPro" id="IPR049945">
    <property type="entry name" value="AAA_22"/>
</dbReference>
<accession>A0ABT4U7C8</accession>
<dbReference type="SUPFAM" id="SSF48452">
    <property type="entry name" value="TPR-like"/>
    <property type="match status" value="1"/>
</dbReference>
<dbReference type="PANTHER" id="PTHR47691:SF3">
    <property type="entry name" value="HTH-TYPE TRANSCRIPTIONAL REGULATOR RV0890C-RELATED"/>
    <property type="match status" value="1"/>
</dbReference>
<feature type="region of interest" description="Disordered" evidence="1">
    <location>
        <begin position="723"/>
        <end position="759"/>
    </location>
</feature>
<dbReference type="Pfam" id="PF13424">
    <property type="entry name" value="TPR_12"/>
    <property type="match status" value="2"/>
</dbReference>
<dbReference type="Gene3D" id="3.40.50.300">
    <property type="entry name" value="P-loop containing nucleotide triphosphate hydrolases"/>
    <property type="match status" value="1"/>
</dbReference>
<dbReference type="InterPro" id="IPR011990">
    <property type="entry name" value="TPR-like_helical_dom_sf"/>
</dbReference>
<dbReference type="RefSeq" id="WP_270687547.1">
    <property type="nucleotide sequence ID" value="NZ_JAQFWQ010000060.1"/>
</dbReference>
<feature type="region of interest" description="Disordered" evidence="1">
    <location>
        <begin position="1"/>
        <end position="21"/>
    </location>
</feature>
<dbReference type="SMART" id="SM00028">
    <property type="entry name" value="TPR"/>
    <property type="match status" value="5"/>
</dbReference>
<dbReference type="SUPFAM" id="SSF52540">
    <property type="entry name" value="P-loop containing nucleoside triphosphate hydrolases"/>
    <property type="match status" value="1"/>
</dbReference>
<feature type="compositionally biased region" description="Gly residues" evidence="1">
    <location>
        <begin position="748"/>
        <end position="759"/>
    </location>
</feature>
<evidence type="ECO:0000259" key="2">
    <source>
        <dbReference type="Pfam" id="PF13401"/>
    </source>
</evidence>
<dbReference type="Pfam" id="PF13401">
    <property type="entry name" value="AAA_22"/>
    <property type="match status" value="1"/>
</dbReference>
<dbReference type="EMBL" id="JAQFWQ010000060">
    <property type="protein sequence ID" value="MDA2812848.1"/>
    <property type="molecule type" value="Genomic_DNA"/>
</dbReference>
<feature type="domain" description="ORC1/DEAH AAA+ ATPase" evidence="2">
    <location>
        <begin position="79"/>
        <end position="174"/>
    </location>
</feature>
<evidence type="ECO:0000313" key="4">
    <source>
        <dbReference type="Proteomes" id="UP001527866"/>
    </source>
</evidence>
<dbReference type="PRINTS" id="PR00364">
    <property type="entry name" value="DISEASERSIST"/>
</dbReference>
<name>A0ABT4U7C8_9ACTN</name>
<dbReference type="InterPro" id="IPR019734">
    <property type="entry name" value="TPR_rpt"/>
</dbReference>
<evidence type="ECO:0000313" key="3">
    <source>
        <dbReference type="EMBL" id="MDA2812848.1"/>
    </source>
</evidence>
<keyword evidence="4" id="KW-1185">Reference proteome</keyword>
<proteinExistence type="predicted"/>
<reference evidence="3 4" key="1">
    <citation type="submission" date="2023-01" db="EMBL/GenBank/DDBJ databases">
        <title>Draft genome sequence of Nocardiopsis sp. RSe5-2 isolated from halophytes.</title>
        <authorList>
            <person name="Duangmal K."/>
            <person name="Chantavorakit T."/>
        </authorList>
    </citation>
    <scope>NUCLEOTIDE SEQUENCE [LARGE SCALE GENOMIC DNA]</scope>
    <source>
        <strain evidence="3 4">RSe5-2</strain>
    </source>
</reference>
<protein>
    <submittedName>
        <fullName evidence="3">Tetratricopeptide repeat protein</fullName>
    </submittedName>
</protein>
<dbReference type="InterPro" id="IPR027417">
    <property type="entry name" value="P-loop_NTPase"/>
</dbReference>